<accession>A0A0A9CEK8</accession>
<organism evidence="1">
    <name type="scientific">Arundo donax</name>
    <name type="common">Giant reed</name>
    <name type="synonym">Donax arundinaceus</name>
    <dbReference type="NCBI Taxonomy" id="35708"/>
    <lineage>
        <taxon>Eukaryota</taxon>
        <taxon>Viridiplantae</taxon>
        <taxon>Streptophyta</taxon>
        <taxon>Embryophyta</taxon>
        <taxon>Tracheophyta</taxon>
        <taxon>Spermatophyta</taxon>
        <taxon>Magnoliopsida</taxon>
        <taxon>Liliopsida</taxon>
        <taxon>Poales</taxon>
        <taxon>Poaceae</taxon>
        <taxon>PACMAD clade</taxon>
        <taxon>Arundinoideae</taxon>
        <taxon>Arundineae</taxon>
        <taxon>Arundo</taxon>
    </lineage>
</organism>
<reference evidence="1" key="2">
    <citation type="journal article" date="2015" name="Data Brief">
        <title>Shoot transcriptome of the giant reed, Arundo donax.</title>
        <authorList>
            <person name="Barrero R.A."/>
            <person name="Guerrero F.D."/>
            <person name="Moolhuijzen P."/>
            <person name="Goolsby J.A."/>
            <person name="Tidwell J."/>
            <person name="Bellgard S.E."/>
            <person name="Bellgard M.I."/>
        </authorList>
    </citation>
    <scope>NUCLEOTIDE SEQUENCE</scope>
    <source>
        <tissue evidence="1">Shoot tissue taken approximately 20 cm above the soil surface</tissue>
    </source>
</reference>
<proteinExistence type="predicted"/>
<evidence type="ECO:0000313" key="1">
    <source>
        <dbReference type="EMBL" id="JAD74001.1"/>
    </source>
</evidence>
<dbReference type="EMBL" id="GBRH01223894">
    <property type="protein sequence ID" value="JAD74001.1"/>
    <property type="molecule type" value="Transcribed_RNA"/>
</dbReference>
<name>A0A0A9CEK8_ARUDO</name>
<reference evidence="1" key="1">
    <citation type="submission" date="2014-09" db="EMBL/GenBank/DDBJ databases">
        <authorList>
            <person name="Magalhaes I.L.F."/>
            <person name="Oliveira U."/>
            <person name="Santos F.R."/>
            <person name="Vidigal T.H.D.A."/>
            <person name="Brescovit A.D."/>
            <person name="Santos A.J."/>
        </authorList>
    </citation>
    <scope>NUCLEOTIDE SEQUENCE</scope>
    <source>
        <tissue evidence="1">Shoot tissue taken approximately 20 cm above the soil surface</tissue>
    </source>
</reference>
<sequence>MWRHKGPSRFYGIAAIKGQMEAR</sequence>
<dbReference type="AlphaFoldDB" id="A0A0A9CEK8"/>
<protein>
    <submittedName>
        <fullName evidence="1">Uncharacterized protein</fullName>
    </submittedName>
</protein>